<dbReference type="Proteomes" id="UP001597055">
    <property type="component" value="Unassembled WGS sequence"/>
</dbReference>
<dbReference type="EC" id="4.2.1.8" evidence="2"/>
<dbReference type="Gene3D" id="3.30.390.10">
    <property type="entry name" value="Enolase-like, N-terminal domain"/>
    <property type="match status" value="1"/>
</dbReference>
<dbReference type="InterPro" id="IPR013341">
    <property type="entry name" value="Mandelate_racemase_N_dom"/>
</dbReference>
<comment type="caution">
    <text evidence="2">The sequence shown here is derived from an EMBL/GenBank/DDBJ whole genome shotgun (WGS) entry which is preliminary data.</text>
</comment>
<proteinExistence type="predicted"/>
<dbReference type="InterPro" id="IPR018110">
    <property type="entry name" value="Mandel_Rmase/mucon_lact_enz_CS"/>
</dbReference>
<dbReference type="InterPro" id="IPR036849">
    <property type="entry name" value="Enolase-like_C_sf"/>
</dbReference>
<gene>
    <name evidence="2" type="primary">manD</name>
    <name evidence="2" type="ORF">ACFQ0P_07790</name>
</gene>
<dbReference type="InterPro" id="IPR034589">
    <property type="entry name" value="D-mannonate_dehydratase-like"/>
</dbReference>
<dbReference type="SFLD" id="SFLDG00033">
    <property type="entry name" value="mannonate_dehydratase"/>
    <property type="match status" value="1"/>
</dbReference>
<dbReference type="EMBL" id="JBHTII010000001">
    <property type="protein sequence ID" value="MFD0790294.1"/>
    <property type="molecule type" value="Genomic_DNA"/>
</dbReference>
<dbReference type="NCBIfam" id="NF011654">
    <property type="entry name" value="PRK15072.1"/>
    <property type="match status" value="1"/>
</dbReference>
<dbReference type="GO" id="GO:0008927">
    <property type="term" value="F:mannonate dehydratase activity"/>
    <property type="evidence" value="ECO:0007669"/>
    <property type="project" value="UniProtKB-EC"/>
</dbReference>
<dbReference type="InterPro" id="IPR029017">
    <property type="entry name" value="Enolase-like_N"/>
</dbReference>
<evidence type="ECO:0000259" key="1">
    <source>
        <dbReference type="SMART" id="SM00922"/>
    </source>
</evidence>
<name>A0ABW3AJ54_9MICO</name>
<organism evidence="2 3">
    <name type="scientific">Microbacterium insulae</name>
    <dbReference type="NCBI Taxonomy" id="483014"/>
    <lineage>
        <taxon>Bacteria</taxon>
        <taxon>Bacillati</taxon>
        <taxon>Actinomycetota</taxon>
        <taxon>Actinomycetes</taxon>
        <taxon>Micrococcales</taxon>
        <taxon>Microbacteriaceae</taxon>
        <taxon>Microbacterium</taxon>
    </lineage>
</organism>
<dbReference type="InterPro" id="IPR029065">
    <property type="entry name" value="Enolase_C-like"/>
</dbReference>
<keyword evidence="2" id="KW-0456">Lyase</keyword>
<dbReference type="Gene3D" id="3.20.20.120">
    <property type="entry name" value="Enolase-like C-terminal domain"/>
    <property type="match status" value="1"/>
</dbReference>
<dbReference type="RefSeq" id="WP_204978051.1">
    <property type="nucleotide sequence ID" value="NZ_JBHTII010000001.1"/>
</dbReference>
<evidence type="ECO:0000313" key="2">
    <source>
        <dbReference type="EMBL" id="MFD0790294.1"/>
    </source>
</evidence>
<dbReference type="SFLD" id="SFLDS00001">
    <property type="entry name" value="Enolase"/>
    <property type="match status" value="1"/>
</dbReference>
<feature type="domain" description="Mandelate racemase/muconate lactonizing enzyme C-terminal" evidence="1">
    <location>
        <begin position="128"/>
        <end position="256"/>
    </location>
</feature>
<dbReference type="SUPFAM" id="SSF54826">
    <property type="entry name" value="Enolase N-terminal domain-like"/>
    <property type="match status" value="1"/>
</dbReference>
<dbReference type="SUPFAM" id="SSF51604">
    <property type="entry name" value="Enolase C-terminal domain-like"/>
    <property type="match status" value="1"/>
</dbReference>
<reference evidence="3" key="1">
    <citation type="journal article" date="2019" name="Int. J. Syst. Evol. Microbiol.">
        <title>The Global Catalogue of Microorganisms (GCM) 10K type strain sequencing project: providing services to taxonomists for standard genome sequencing and annotation.</title>
        <authorList>
            <consortium name="The Broad Institute Genomics Platform"/>
            <consortium name="The Broad Institute Genome Sequencing Center for Infectious Disease"/>
            <person name="Wu L."/>
            <person name="Ma J."/>
        </authorList>
    </citation>
    <scope>NUCLEOTIDE SEQUENCE [LARGE SCALE GENOMIC DNA]</scope>
    <source>
        <strain evidence="3">CCUG 54523</strain>
    </source>
</reference>
<keyword evidence="3" id="KW-1185">Reference proteome</keyword>
<dbReference type="InterPro" id="IPR034593">
    <property type="entry name" value="DgoD-like"/>
</dbReference>
<dbReference type="Pfam" id="PF13378">
    <property type="entry name" value="MR_MLE_C"/>
    <property type="match status" value="1"/>
</dbReference>
<dbReference type="PROSITE" id="PS00908">
    <property type="entry name" value="MR_MLE_1"/>
    <property type="match status" value="1"/>
</dbReference>
<sequence>MRIESADVVVCNPGRNFVTLILRTSDGVVGIGDATLNGRELAVASYLKDHVVPMLIGRDASRIEDTWQYLYRGVYWRRGPITMAAIAAVDMALWDIKGKSAGMPVHELLGGRSRETIRAYGHAHGRDVEELIDSVHARRAQGFDAVRVQVGVPGMGNGYGVAEGRYEPARLGGVPSEEVWDTGRYLRYLPTVFERLRGEFGDELDLLHDVHHRLTPIQAAQLGRALEQYRPFWLEDMTTAENQESFRLIREHTTVPLATGETFNSIVDYLTLVPEQLIDYIRSAVTHAGGLTGLRRILDFGAVYQIKSAIHGPTDISPIGMAAAIHLDTVHHAFGIQEYMQHDAIVSEVFRADFAFADGCFRPGAGAGLGVTFDEEAAARFPYAAASLPVNRLLDGTVHDW</sequence>
<dbReference type="PANTHER" id="PTHR48080:SF6">
    <property type="entry name" value="STARVATION-SENSING PROTEIN RSPA"/>
    <property type="match status" value="1"/>
</dbReference>
<dbReference type="SMART" id="SM00922">
    <property type="entry name" value="MR_MLE"/>
    <property type="match status" value="1"/>
</dbReference>
<accession>A0ABW3AJ54</accession>
<dbReference type="InterPro" id="IPR013342">
    <property type="entry name" value="Mandelate_racemase_C"/>
</dbReference>
<protein>
    <submittedName>
        <fullName evidence="2">D-mannonate dehydratase ManD</fullName>
        <ecNumber evidence="2">4.2.1.8</ecNumber>
    </submittedName>
</protein>
<dbReference type="NCBIfam" id="NF043051">
    <property type="entry name" value="ManoateDhtManD"/>
    <property type="match status" value="1"/>
</dbReference>
<evidence type="ECO:0000313" key="3">
    <source>
        <dbReference type="Proteomes" id="UP001597055"/>
    </source>
</evidence>
<dbReference type="PANTHER" id="PTHR48080">
    <property type="entry name" value="D-GALACTONATE DEHYDRATASE-RELATED"/>
    <property type="match status" value="1"/>
</dbReference>
<dbReference type="Pfam" id="PF02746">
    <property type="entry name" value="MR_MLE_N"/>
    <property type="match status" value="1"/>
</dbReference>